<dbReference type="RefSeq" id="WP_393177191.1">
    <property type="nucleotide sequence ID" value="NZ_JBICRM010000060.1"/>
</dbReference>
<dbReference type="Proteomes" id="UP001603978">
    <property type="component" value="Unassembled WGS sequence"/>
</dbReference>
<comment type="catalytic activity">
    <reaction evidence="2">
        <text>oxidized coenzyme F420-(gamma-L-Glu)(n) + a quinol + H(+) = reduced coenzyme F420-(gamma-L-Glu)(n) + a quinone</text>
        <dbReference type="Rhea" id="RHEA:39663"/>
        <dbReference type="Rhea" id="RHEA-COMP:12939"/>
        <dbReference type="Rhea" id="RHEA-COMP:14378"/>
        <dbReference type="ChEBI" id="CHEBI:15378"/>
        <dbReference type="ChEBI" id="CHEBI:24646"/>
        <dbReference type="ChEBI" id="CHEBI:132124"/>
        <dbReference type="ChEBI" id="CHEBI:133980"/>
        <dbReference type="ChEBI" id="CHEBI:139511"/>
    </reaction>
</comment>
<evidence type="ECO:0000256" key="1">
    <source>
        <dbReference type="ARBA" id="ARBA00008710"/>
    </source>
</evidence>
<evidence type="ECO:0000256" key="2">
    <source>
        <dbReference type="ARBA" id="ARBA00049106"/>
    </source>
</evidence>
<sequence length="110" mass="12142">MTYRGAKTGKVRKTPLMRVEHEGRYAAVASKGGEPTSLVAEPVIELQDGAVTREYRAREVSGDEKALWWRRAVDAYPDYADYQRKTDRQIPVFVLEPVSGGTPAGDGTEG</sequence>
<dbReference type="PANTHER" id="PTHR39428:SF3">
    <property type="entry name" value="DEAZAFLAVIN-DEPENDENT NITROREDUCTASE"/>
    <property type="match status" value="1"/>
</dbReference>
<dbReference type="Gene3D" id="2.30.110.10">
    <property type="entry name" value="Electron Transport, Fmn-binding Protein, Chain A"/>
    <property type="match status" value="1"/>
</dbReference>
<dbReference type="PANTHER" id="PTHR39428">
    <property type="entry name" value="F420H(2)-DEPENDENT QUINONE REDUCTASE RV1261C"/>
    <property type="match status" value="1"/>
</dbReference>
<evidence type="ECO:0000313" key="4">
    <source>
        <dbReference type="Proteomes" id="UP001603978"/>
    </source>
</evidence>
<dbReference type="EMBL" id="JBICRM010000060">
    <property type="protein sequence ID" value="MFG1710902.1"/>
    <property type="molecule type" value="Genomic_DNA"/>
</dbReference>
<name>A0ABW7AXG1_9ACTN</name>
<proteinExistence type="inferred from homology"/>
<organism evidence="3 4">
    <name type="scientific">Nonomuraea marmarensis</name>
    <dbReference type="NCBI Taxonomy" id="3351344"/>
    <lineage>
        <taxon>Bacteria</taxon>
        <taxon>Bacillati</taxon>
        <taxon>Actinomycetota</taxon>
        <taxon>Actinomycetes</taxon>
        <taxon>Streptosporangiales</taxon>
        <taxon>Streptosporangiaceae</taxon>
        <taxon>Nonomuraea</taxon>
    </lineage>
</organism>
<dbReference type="Pfam" id="PF04075">
    <property type="entry name" value="F420H2_quin_red"/>
    <property type="match status" value="1"/>
</dbReference>
<evidence type="ECO:0000313" key="3">
    <source>
        <dbReference type="EMBL" id="MFG1710902.1"/>
    </source>
</evidence>
<comment type="caution">
    <text evidence="3">The sequence shown here is derived from an EMBL/GenBank/DDBJ whole genome shotgun (WGS) entry which is preliminary data.</text>
</comment>
<protein>
    <submittedName>
        <fullName evidence="3">Nitroreductase/quinone reductase family protein</fullName>
    </submittedName>
</protein>
<reference evidence="3 4" key="1">
    <citation type="submission" date="2024-10" db="EMBL/GenBank/DDBJ databases">
        <authorList>
            <person name="Topkara A.R."/>
            <person name="Saygin H."/>
        </authorList>
    </citation>
    <scope>NUCLEOTIDE SEQUENCE [LARGE SCALE GENOMIC DNA]</scope>
    <source>
        <strain evidence="3 4">M3C6</strain>
    </source>
</reference>
<keyword evidence="4" id="KW-1185">Reference proteome</keyword>
<dbReference type="InterPro" id="IPR004378">
    <property type="entry name" value="F420H2_quin_Rdtase"/>
</dbReference>
<dbReference type="NCBIfam" id="TIGR00026">
    <property type="entry name" value="hi_GC_TIGR00026"/>
    <property type="match status" value="1"/>
</dbReference>
<accession>A0ABW7AXG1</accession>
<dbReference type="InterPro" id="IPR012349">
    <property type="entry name" value="Split_barrel_FMN-bd"/>
</dbReference>
<gene>
    <name evidence="3" type="ORF">ACFLIM_47850</name>
</gene>
<comment type="similarity">
    <text evidence="1">Belongs to the F420H(2)-dependent quinone reductase family.</text>
</comment>